<dbReference type="SUPFAM" id="SSF53720">
    <property type="entry name" value="ALDH-like"/>
    <property type="match status" value="1"/>
</dbReference>
<dbReference type="PANTHER" id="PTHR43866">
    <property type="entry name" value="MALONATE-SEMIALDEHYDE DEHYDROGENASE"/>
    <property type="match status" value="1"/>
</dbReference>
<feature type="region of interest" description="Disordered" evidence="1">
    <location>
        <begin position="328"/>
        <end position="347"/>
    </location>
</feature>
<feature type="region of interest" description="Disordered" evidence="1">
    <location>
        <begin position="243"/>
        <end position="320"/>
    </location>
</feature>
<dbReference type="PANTHER" id="PTHR43866:SF1">
    <property type="entry name" value="METHYLMALONATE-SEMIALDEHYDE DEHYDROGENASE (COA ACYLATING)"/>
    <property type="match status" value="1"/>
</dbReference>
<dbReference type="AlphaFoldDB" id="A0AA87ZKX9"/>
<dbReference type="FunFam" id="3.40.309.10:FF:000002">
    <property type="entry name" value="Methylmalonate-semialdehyde dehydrogenase (Acylating)"/>
    <property type="match status" value="1"/>
</dbReference>
<dbReference type="InterPro" id="IPR010061">
    <property type="entry name" value="MeMal-semiAld_DH"/>
</dbReference>
<keyword evidence="4" id="KW-1185">Reference proteome</keyword>
<feature type="region of interest" description="Disordered" evidence="1">
    <location>
        <begin position="357"/>
        <end position="396"/>
    </location>
</feature>
<evidence type="ECO:0000313" key="3">
    <source>
        <dbReference type="EMBL" id="GMN34035.1"/>
    </source>
</evidence>
<dbReference type="Gene3D" id="3.40.309.10">
    <property type="entry name" value="Aldehyde Dehydrogenase, Chain A, domain 2"/>
    <property type="match status" value="1"/>
</dbReference>
<dbReference type="GO" id="GO:0005739">
    <property type="term" value="C:mitochondrion"/>
    <property type="evidence" value="ECO:0007669"/>
    <property type="project" value="TreeGrafter"/>
</dbReference>
<gene>
    <name evidence="3" type="ORF">TIFTF001_004474</name>
</gene>
<feature type="compositionally biased region" description="Polar residues" evidence="1">
    <location>
        <begin position="381"/>
        <end position="396"/>
    </location>
</feature>
<proteinExistence type="predicted"/>
<dbReference type="Proteomes" id="UP001187192">
    <property type="component" value="Unassembled WGS sequence"/>
</dbReference>
<dbReference type="EMBL" id="BTGU01000004">
    <property type="protein sequence ID" value="GMN34035.1"/>
    <property type="molecule type" value="Genomic_DNA"/>
</dbReference>
<dbReference type="GO" id="GO:0006574">
    <property type="term" value="P:L-valine catabolic process"/>
    <property type="evidence" value="ECO:0007669"/>
    <property type="project" value="TreeGrafter"/>
</dbReference>
<evidence type="ECO:0000256" key="1">
    <source>
        <dbReference type="SAM" id="MobiDB-lite"/>
    </source>
</evidence>
<evidence type="ECO:0000259" key="2">
    <source>
        <dbReference type="Pfam" id="PF00171"/>
    </source>
</evidence>
<dbReference type="InterPro" id="IPR016163">
    <property type="entry name" value="Ald_DH_C"/>
</dbReference>
<dbReference type="InterPro" id="IPR015590">
    <property type="entry name" value="Aldehyde_DH_dom"/>
</dbReference>
<feature type="domain" description="Aldehyde dehydrogenase" evidence="2">
    <location>
        <begin position="2"/>
        <end position="211"/>
    </location>
</feature>
<feature type="compositionally biased region" description="Polar residues" evidence="1">
    <location>
        <begin position="335"/>
        <end position="347"/>
    </location>
</feature>
<name>A0AA87ZKX9_FICCA</name>
<protein>
    <recommendedName>
        <fullName evidence="2">Aldehyde dehydrogenase domain-containing protein</fullName>
    </recommendedName>
</protein>
<dbReference type="GO" id="GO:0004491">
    <property type="term" value="F:methylmalonate-semialdehyde dehydrogenase (acylating, NAD) activity"/>
    <property type="evidence" value="ECO:0007669"/>
    <property type="project" value="InterPro"/>
</dbReference>
<dbReference type="InterPro" id="IPR016161">
    <property type="entry name" value="Ald_DH/histidinol_DH"/>
</dbReference>
<reference evidence="3" key="1">
    <citation type="submission" date="2023-07" db="EMBL/GenBank/DDBJ databases">
        <title>draft genome sequence of fig (Ficus carica).</title>
        <authorList>
            <person name="Takahashi T."/>
            <person name="Nishimura K."/>
        </authorList>
    </citation>
    <scope>NUCLEOTIDE SEQUENCE</scope>
</reference>
<evidence type="ECO:0000313" key="4">
    <source>
        <dbReference type="Proteomes" id="UP001187192"/>
    </source>
</evidence>
<sequence>MPDANVNATLNALVAAGFGSAGIALDTAIFVGGSMPWEGQLVEHVKSLNVNVGTDPNADLGPVTTKEAKDCICSFVHNSLESGARLLLDGRKVMVPGYEDGNFVGPTILCDVTTNMDCYTEENLGPLLLCMQADSLEEAIMIVNRNRYGNGASIFTASGVAARKFQNEVEAGLVGINVSVPVPLPFSSFNGSKASFAGKSGVEFYTQIKMVAQQWKDLSSLAMPLPVPLTSEKDMTRGAVTSALLSSSDRDSPSQRLSPAMLPTSETDSPSHSVPLPVPPASEADLLNPRASSVSSTADRDLPSRGVYLPPTSERDLSNGEMSLALPAASERDLSSQGASISSTQISERMYMPQASRWNETTQQTSQRSESFPPILERSRTPTSQGNENPTLASQRTDINMALTSERVYMSASHDNMGSMLLGNDGLAGTSHRVDASVHPTSERVYMLATSHMSDSMNQTFQRSDSLFTTSERLYMPSTSHRSDHIGSSSQRSDIALHSASDRIYMSAAASQRNDNLGAAGSQQSDPMPSTSERIYMSPMVQRNAAMTPTSERLYVHGTSQRLYPQNTIISMEEFPSQGSSLALPTSQRI</sequence>
<accession>A0AA87ZKX9</accession>
<comment type="caution">
    <text evidence="3">The sequence shown here is derived from an EMBL/GenBank/DDBJ whole genome shotgun (WGS) entry which is preliminary data.</text>
</comment>
<feature type="compositionally biased region" description="Polar residues" evidence="1">
    <location>
        <begin position="357"/>
        <end position="370"/>
    </location>
</feature>
<dbReference type="Pfam" id="PF00171">
    <property type="entry name" value="Aldedh"/>
    <property type="match status" value="1"/>
</dbReference>
<dbReference type="GO" id="GO:0006210">
    <property type="term" value="P:thymine catabolic process"/>
    <property type="evidence" value="ECO:0007669"/>
    <property type="project" value="TreeGrafter"/>
</dbReference>
<organism evidence="3 4">
    <name type="scientific">Ficus carica</name>
    <name type="common">Common fig</name>
    <dbReference type="NCBI Taxonomy" id="3494"/>
    <lineage>
        <taxon>Eukaryota</taxon>
        <taxon>Viridiplantae</taxon>
        <taxon>Streptophyta</taxon>
        <taxon>Embryophyta</taxon>
        <taxon>Tracheophyta</taxon>
        <taxon>Spermatophyta</taxon>
        <taxon>Magnoliopsida</taxon>
        <taxon>eudicotyledons</taxon>
        <taxon>Gunneridae</taxon>
        <taxon>Pentapetalae</taxon>
        <taxon>rosids</taxon>
        <taxon>fabids</taxon>
        <taxon>Rosales</taxon>
        <taxon>Moraceae</taxon>
        <taxon>Ficeae</taxon>
        <taxon>Ficus</taxon>
    </lineage>
</organism>